<proteinExistence type="predicted"/>
<feature type="region of interest" description="Disordered" evidence="1">
    <location>
        <begin position="291"/>
        <end position="314"/>
    </location>
</feature>
<feature type="transmembrane region" description="Helical" evidence="2">
    <location>
        <begin position="195"/>
        <end position="213"/>
    </location>
</feature>
<evidence type="ECO:0000256" key="1">
    <source>
        <dbReference type="SAM" id="MobiDB-lite"/>
    </source>
</evidence>
<dbReference type="Proteomes" id="UP000829494">
    <property type="component" value="Chromosome"/>
</dbReference>
<feature type="transmembrane region" description="Helical" evidence="2">
    <location>
        <begin position="155"/>
        <end position="175"/>
    </location>
</feature>
<accession>A0ABY3Z005</accession>
<evidence type="ECO:0000313" key="3">
    <source>
        <dbReference type="EMBL" id="UNZ03621.1"/>
    </source>
</evidence>
<feature type="transmembrane region" description="Helical" evidence="2">
    <location>
        <begin position="79"/>
        <end position="101"/>
    </location>
</feature>
<feature type="compositionally biased region" description="Basic and acidic residues" evidence="1">
    <location>
        <begin position="295"/>
        <end position="305"/>
    </location>
</feature>
<keyword evidence="4" id="KW-1185">Reference proteome</keyword>
<keyword evidence="2" id="KW-0472">Membrane</keyword>
<evidence type="ECO:0000256" key="2">
    <source>
        <dbReference type="SAM" id="Phobius"/>
    </source>
</evidence>
<dbReference type="GeneID" id="66857284"/>
<feature type="transmembrane region" description="Helical" evidence="2">
    <location>
        <begin position="122"/>
        <end position="149"/>
    </location>
</feature>
<feature type="compositionally biased region" description="Low complexity" evidence="1">
    <location>
        <begin position="8"/>
        <end position="21"/>
    </location>
</feature>
<keyword evidence="2" id="KW-0812">Transmembrane</keyword>
<feature type="transmembrane region" description="Helical" evidence="2">
    <location>
        <begin position="254"/>
        <end position="276"/>
    </location>
</feature>
<feature type="transmembrane region" description="Helical" evidence="2">
    <location>
        <begin position="514"/>
        <end position="534"/>
    </location>
</feature>
<dbReference type="PRINTS" id="PR00173">
    <property type="entry name" value="EDTRNSPORT"/>
</dbReference>
<feature type="region of interest" description="Disordered" evidence="1">
    <location>
        <begin position="1"/>
        <end position="21"/>
    </location>
</feature>
<feature type="transmembrane region" description="Helical" evidence="2">
    <location>
        <begin position="482"/>
        <end position="508"/>
    </location>
</feature>
<gene>
    <name evidence="3" type="ORF">SRIMR7_15785</name>
</gene>
<protein>
    <recommendedName>
        <fullName evidence="5">Transporter</fullName>
    </recommendedName>
</protein>
<feature type="transmembrane region" description="Helical" evidence="2">
    <location>
        <begin position="439"/>
        <end position="461"/>
    </location>
</feature>
<name>A0ABY3Z005_STRRM</name>
<reference evidence="3 4" key="1">
    <citation type="submission" date="2022-03" db="EMBL/GenBank/DDBJ databases">
        <title>Complete genome of Streptomyces rimosus ssp. rimosus R7 (=ATCC 10970).</title>
        <authorList>
            <person name="Beganovic S."/>
            <person name="Ruckert C."/>
            <person name="Busche T."/>
            <person name="Kalinowski J."/>
            <person name="Wittmann C."/>
        </authorList>
    </citation>
    <scope>NUCLEOTIDE SEQUENCE [LARGE SCALE GENOMIC DNA]</scope>
    <source>
        <strain evidence="3 4">R7</strain>
    </source>
</reference>
<sequence>MTSTPSSAALTRTPGGPAAAAPGTSLTPVFVRLKLSLLRNGLRQSTGRAVAYVASLAMALLCAAVVLIGLVALRGVEHAGALGVLLVALLTLGWAVMPLFFPGGDETLDPTRLVMLPLRPRPLIFSLLMVSLVGVGPIFTLALAVGSVIMLAHGAAAAVTGVLAVVLVILVCVALARAVATANVRLLTSRRGRDLAVLSGLFIALGGQAVNLASQKLFGAGAAGLSALEGASDVVRWIPPASAVDAVRAASDGAYGRAVLGLALAAVALALLLWWWQRTLTTVMTSPDSSTLQAVEKDSGRKQRDAGSGLQRLLPEGRTGPVMLRMLRYAWRDPKTKMGWAMAFGVGLLIPVVSAVQGNGSIYTAFSASALLGMQMYNQFGQDTSAFWMVASTISTPRDAYLELRGRALGLALAAVPFVTVVVVGAAALLGPWSAFWDVYGLSLALLGSLVATGALASALFPYSIPSEGNKNIAPGQGAIAWISLFGGMLVSAVFAAPMAGLTIWLHVAGLHGLLWVLVPVGAAYGVGVALLGMRIAAPRVVARLPEILAAVSKG</sequence>
<evidence type="ECO:0008006" key="5">
    <source>
        <dbReference type="Google" id="ProtNLM"/>
    </source>
</evidence>
<dbReference type="EMBL" id="CP094298">
    <property type="protein sequence ID" value="UNZ03621.1"/>
    <property type="molecule type" value="Genomic_DNA"/>
</dbReference>
<feature type="transmembrane region" description="Helical" evidence="2">
    <location>
        <begin position="49"/>
        <end position="73"/>
    </location>
</feature>
<dbReference type="RefSeq" id="WP_003981899.1">
    <property type="nucleotide sequence ID" value="NZ_CP043497.1"/>
</dbReference>
<organism evidence="3 4">
    <name type="scientific">Streptomyces rimosus subsp. rimosus</name>
    <dbReference type="NCBI Taxonomy" id="132474"/>
    <lineage>
        <taxon>Bacteria</taxon>
        <taxon>Bacillati</taxon>
        <taxon>Actinomycetota</taxon>
        <taxon>Actinomycetes</taxon>
        <taxon>Kitasatosporales</taxon>
        <taxon>Streptomycetaceae</taxon>
        <taxon>Streptomyces</taxon>
    </lineage>
</organism>
<feature type="transmembrane region" description="Helical" evidence="2">
    <location>
        <begin position="408"/>
        <end position="433"/>
    </location>
</feature>
<evidence type="ECO:0000313" key="4">
    <source>
        <dbReference type="Proteomes" id="UP000829494"/>
    </source>
</evidence>
<keyword evidence="2" id="KW-1133">Transmembrane helix</keyword>